<keyword evidence="2" id="KW-1185">Reference proteome</keyword>
<dbReference type="EMBL" id="JAGIZQ010000003">
    <property type="protein sequence ID" value="KAH6636890.1"/>
    <property type="molecule type" value="Genomic_DNA"/>
</dbReference>
<sequence length="428" mass="46536">MAKKGATQSPKAGPKSKSQVTNSKSNKQKGNRRKSNEPAVEKVVEEEWEDDSDEEELEVNGSGANKRKAEDEADVDSDSDESGDDLHGGIDLAGIDDSDSESELDSDGGPENRDDDDDEEEEDEEEEDIDVDELSELDEEDEEQIAAGTRVRQTINNKEGLLAALRRFALDTNPKTVPFAFHQSVVSSKITEESIPSVEDDLQRELAFMNQSLEAARQARTLLRKEGVPFTRPTDFFAETVRSDETMQKVKAKMVEEATAKKASAEARKQRDLKKFGKQVQVQKQQERAKQKRDTLEKINLLKRKRQEGGSSALGPTEADDLFDVAVDNELKSAGNSKKRSAGGDSRGPPNAKRQKKDAKFGFGGKKRHAKSGDAMSSGDLSGFNAKRMKSGGRSGGPGGRPGGGGGSGGPKGSKPRLGKSRRQAGKR</sequence>
<dbReference type="Proteomes" id="UP000724584">
    <property type="component" value="Unassembled WGS sequence"/>
</dbReference>
<organism evidence="1 2">
    <name type="scientific">Chaetomium tenue</name>
    <dbReference type="NCBI Taxonomy" id="1854479"/>
    <lineage>
        <taxon>Eukaryota</taxon>
        <taxon>Fungi</taxon>
        <taxon>Dikarya</taxon>
        <taxon>Ascomycota</taxon>
        <taxon>Pezizomycotina</taxon>
        <taxon>Sordariomycetes</taxon>
        <taxon>Sordariomycetidae</taxon>
        <taxon>Sordariales</taxon>
        <taxon>Chaetomiaceae</taxon>
        <taxon>Chaetomium</taxon>
    </lineage>
</organism>
<comment type="caution">
    <text evidence="1">The sequence shown here is derived from an EMBL/GenBank/DDBJ whole genome shotgun (WGS) entry which is preliminary data.</text>
</comment>
<accession>A0ACB7PGV0</accession>
<evidence type="ECO:0000313" key="1">
    <source>
        <dbReference type="EMBL" id="KAH6636890.1"/>
    </source>
</evidence>
<gene>
    <name evidence="1" type="ORF">F5144DRAFT_530810</name>
</gene>
<evidence type="ECO:0000313" key="2">
    <source>
        <dbReference type="Proteomes" id="UP000724584"/>
    </source>
</evidence>
<reference evidence="1 2" key="1">
    <citation type="journal article" date="2021" name="Nat. Commun.">
        <title>Genetic determinants of endophytism in the Arabidopsis root mycobiome.</title>
        <authorList>
            <person name="Mesny F."/>
            <person name="Miyauchi S."/>
            <person name="Thiergart T."/>
            <person name="Pickel B."/>
            <person name="Atanasova L."/>
            <person name="Karlsson M."/>
            <person name="Huettel B."/>
            <person name="Barry K.W."/>
            <person name="Haridas S."/>
            <person name="Chen C."/>
            <person name="Bauer D."/>
            <person name="Andreopoulos W."/>
            <person name="Pangilinan J."/>
            <person name="LaButti K."/>
            <person name="Riley R."/>
            <person name="Lipzen A."/>
            <person name="Clum A."/>
            <person name="Drula E."/>
            <person name="Henrissat B."/>
            <person name="Kohler A."/>
            <person name="Grigoriev I.V."/>
            <person name="Martin F.M."/>
            <person name="Hacquard S."/>
        </authorList>
    </citation>
    <scope>NUCLEOTIDE SEQUENCE [LARGE SCALE GENOMIC DNA]</scope>
    <source>
        <strain evidence="1 2">MPI-SDFR-AT-0079</strain>
    </source>
</reference>
<name>A0ACB7PGV0_9PEZI</name>
<protein>
    <submittedName>
        <fullName evidence="1">Eukaryotic rRNA processing protein EBP2-domain-containing protein</fullName>
    </submittedName>
</protein>
<proteinExistence type="predicted"/>